<dbReference type="OrthoDB" id="174569at2"/>
<sequence length="421" mass="47273">MGRWNVGKGLKASKGIFLALTAAVVLIAGSHSARAQQSEAKFSDVKGHWAEQTIYRLYDQGILDGFPDGTFRPDEPVAADQFVKILLLSFTQQFPNGERRWTNAFIQSLSPANRNVLEQDFRDFSFKPSMVGYWAKPYIDLAGGLNLIGKNQFPDFKAKLKREDVAEIVYYTLKETEYLEDETFSLNAAASIGDLQSATARQQKFIAETFAKGIMEGYPNGYFGVSRVVTRAESLTILERLVDKNKRVSVNGIEGKYDRIVPTKDGSYKRLMFPSETMYRAYEIMQQAGMLRGTNYDLEETTLRLFKDADMKAKFLKRAAGEGTYEEAAIWLEPAYRTYGITVSLENGVLARNEETIRTFVNFLFASDAATFQQHFADVYGTLQNGKDVENGTVQIGKFSVETNVVPDGQAVVFSIVEKDK</sequence>
<dbReference type="RefSeq" id="WP_113036864.1">
    <property type="nucleotide sequence ID" value="NZ_QMFB01000060.1"/>
</dbReference>
<dbReference type="AlphaFoldDB" id="A0A329LLD3"/>
<evidence type="ECO:0000256" key="1">
    <source>
        <dbReference type="SAM" id="SignalP"/>
    </source>
</evidence>
<reference evidence="3 4" key="1">
    <citation type="journal article" date="2009" name="Int. J. Syst. Evol. Microbiol.">
        <title>Paenibacillus contaminans sp. nov., isolated from a contaminated laboratory plate.</title>
        <authorList>
            <person name="Chou J.H."/>
            <person name="Lee J.H."/>
            <person name="Lin M.C."/>
            <person name="Chang P.S."/>
            <person name="Arun A.B."/>
            <person name="Young C.C."/>
            <person name="Chen W.M."/>
        </authorList>
    </citation>
    <scope>NUCLEOTIDE SEQUENCE [LARGE SCALE GENOMIC DNA]</scope>
    <source>
        <strain evidence="3 4">CKOBP-6</strain>
    </source>
</reference>
<comment type="caution">
    <text evidence="3">The sequence shown here is derived from an EMBL/GenBank/DDBJ whole genome shotgun (WGS) entry which is preliminary data.</text>
</comment>
<evidence type="ECO:0000313" key="3">
    <source>
        <dbReference type="EMBL" id="RAV08328.1"/>
    </source>
</evidence>
<accession>A0A329LLD3</accession>
<dbReference type="Pfam" id="PF00395">
    <property type="entry name" value="SLH"/>
    <property type="match status" value="2"/>
</dbReference>
<dbReference type="EMBL" id="QMFB01000060">
    <property type="protein sequence ID" value="RAV08328.1"/>
    <property type="molecule type" value="Genomic_DNA"/>
</dbReference>
<dbReference type="PANTHER" id="PTHR43308:SF5">
    <property type="entry name" value="S-LAYER PROTEIN _ PEPTIDOGLYCAN ENDO-BETA-N-ACETYLGLUCOSAMINIDASE"/>
    <property type="match status" value="1"/>
</dbReference>
<gene>
    <name evidence="3" type="ORF">DQG23_41180</name>
</gene>
<protein>
    <recommendedName>
        <fullName evidence="2">SLH domain-containing protein</fullName>
    </recommendedName>
</protein>
<feature type="signal peptide" evidence="1">
    <location>
        <begin position="1"/>
        <end position="35"/>
    </location>
</feature>
<evidence type="ECO:0000313" key="4">
    <source>
        <dbReference type="Proteomes" id="UP000250369"/>
    </source>
</evidence>
<feature type="domain" description="SLH" evidence="2">
    <location>
        <begin position="37"/>
        <end position="100"/>
    </location>
</feature>
<organism evidence="3 4">
    <name type="scientific">Paenibacillus contaminans</name>
    <dbReference type="NCBI Taxonomy" id="450362"/>
    <lineage>
        <taxon>Bacteria</taxon>
        <taxon>Bacillati</taxon>
        <taxon>Bacillota</taxon>
        <taxon>Bacilli</taxon>
        <taxon>Bacillales</taxon>
        <taxon>Paenibacillaceae</taxon>
        <taxon>Paenibacillus</taxon>
    </lineage>
</organism>
<keyword evidence="4" id="KW-1185">Reference proteome</keyword>
<keyword evidence="1" id="KW-0732">Signal</keyword>
<dbReference type="InterPro" id="IPR001119">
    <property type="entry name" value="SLH_dom"/>
</dbReference>
<dbReference type="PANTHER" id="PTHR43308">
    <property type="entry name" value="OUTER MEMBRANE PROTEIN ALPHA-RELATED"/>
    <property type="match status" value="1"/>
</dbReference>
<dbReference type="InterPro" id="IPR051465">
    <property type="entry name" value="Cell_Envelope_Struct_Comp"/>
</dbReference>
<dbReference type="Proteomes" id="UP000250369">
    <property type="component" value="Unassembled WGS sequence"/>
</dbReference>
<proteinExistence type="predicted"/>
<name>A0A329LLD3_9BACL</name>
<feature type="chain" id="PRO_5016379835" description="SLH domain-containing protein" evidence="1">
    <location>
        <begin position="36"/>
        <end position="421"/>
    </location>
</feature>
<evidence type="ECO:0000259" key="2">
    <source>
        <dbReference type="PROSITE" id="PS51272"/>
    </source>
</evidence>
<dbReference type="PROSITE" id="PS51272">
    <property type="entry name" value="SLH"/>
    <property type="match status" value="2"/>
</dbReference>
<feature type="domain" description="SLH" evidence="2">
    <location>
        <begin position="189"/>
        <end position="252"/>
    </location>
</feature>